<feature type="compositionally biased region" description="Low complexity" evidence="13">
    <location>
        <begin position="36"/>
        <end position="52"/>
    </location>
</feature>
<dbReference type="InterPro" id="IPR008271">
    <property type="entry name" value="Ser/Thr_kinase_AS"/>
</dbReference>
<keyword evidence="6 11" id="KW-0067">ATP-binding</keyword>
<feature type="compositionally biased region" description="Low complexity" evidence="13">
    <location>
        <begin position="364"/>
        <end position="375"/>
    </location>
</feature>
<feature type="compositionally biased region" description="Basic and acidic residues" evidence="13">
    <location>
        <begin position="687"/>
        <end position="697"/>
    </location>
</feature>
<evidence type="ECO:0000256" key="12">
    <source>
        <dbReference type="SAM" id="Coils"/>
    </source>
</evidence>
<dbReference type="PANTHER" id="PTHR11042:SF160">
    <property type="entry name" value="EUKARYOTIC TRANSLATION INITIATION FACTOR 2-ALPHA KINASE 1"/>
    <property type="match status" value="1"/>
</dbReference>
<feature type="region of interest" description="Disordered" evidence="13">
    <location>
        <begin position="661"/>
        <end position="706"/>
    </location>
</feature>
<feature type="domain" description="Protein kinase" evidence="14">
    <location>
        <begin position="570"/>
        <end position="1028"/>
    </location>
</feature>
<dbReference type="GO" id="GO:0004694">
    <property type="term" value="F:eukaryotic translation initiation factor 2alpha kinase activity"/>
    <property type="evidence" value="ECO:0007669"/>
    <property type="project" value="TreeGrafter"/>
</dbReference>
<keyword evidence="12" id="KW-0175">Coiled coil</keyword>
<feature type="compositionally biased region" description="Polar residues" evidence="13">
    <location>
        <begin position="320"/>
        <end position="332"/>
    </location>
</feature>
<dbReference type="PANTHER" id="PTHR11042">
    <property type="entry name" value="EUKARYOTIC TRANSLATION INITIATION FACTOR 2-ALPHA KINASE EIF2-ALPHA KINASE -RELATED"/>
    <property type="match status" value="1"/>
</dbReference>
<dbReference type="GO" id="GO:0005737">
    <property type="term" value="C:cytoplasm"/>
    <property type="evidence" value="ECO:0007669"/>
    <property type="project" value="TreeGrafter"/>
</dbReference>
<feature type="region of interest" description="Disordered" evidence="13">
    <location>
        <begin position="889"/>
        <end position="908"/>
    </location>
</feature>
<keyword evidence="2" id="KW-0723">Serine/threonine-protein kinase</keyword>
<feature type="region of interest" description="Disordered" evidence="13">
    <location>
        <begin position="1"/>
        <end position="52"/>
    </location>
</feature>
<feature type="compositionally biased region" description="Polar residues" evidence="13">
    <location>
        <begin position="158"/>
        <end position="170"/>
    </location>
</feature>
<dbReference type="PROSITE" id="PS00107">
    <property type="entry name" value="PROTEIN_KINASE_ATP"/>
    <property type="match status" value="1"/>
</dbReference>
<dbReference type="PROSITE" id="PS00108">
    <property type="entry name" value="PROTEIN_KINASE_ST"/>
    <property type="match status" value="1"/>
</dbReference>
<dbReference type="VEuPathDB" id="AmoebaDB:NfTy_092600"/>
<feature type="compositionally biased region" description="Low complexity" evidence="13">
    <location>
        <begin position="893"/>
        <end position="904"/>
    </location>
</feature>
<feature type="compositionally biased region" description="Acidic residues" evidence="13">
    <location>
        <begin position="349"/>
        <end position="358"/>
    </location>
</feature>
<comment type="catalytic activity">
    <reaction evidence="10">
        <text>L-seryl-[protein] + ATP = O-phospho-L-seryl-[protein] + ADP + H(+)</text>
        <dbReference type="Rhea" id="RHEA:17989"/>
        <dbReference type="Rhea" id="RHEA-COMP:9863"/>
        <dbReference type="Rhea" id="RHEA-COMP:11604"/>
        <dbReference type="ChEBI" id="CHEBI:15378"/>
        <dbReference type="ChEBI" id="CHEBI:29999"/>
        <dbReference type="ChEBI" id="CHEBI:30616"/>
        <dbReference type="ChEBI" id="CHEBI:83421"/>
        <dbReference type="ChEBI" id="CHEBI:456216"/>
        <dbReference type="EC" id="2.7.11.1"/>
    </reaction>
    <physiologicalReaction direction="left-to-right" evidence="10">
        <dbReference type="Rhea" id="RHEA:17990"/>
    </physiologicalReaction>
</comment>
<keyword evidence="3" id="KW-0808">Transferase</keyword>
<sequence>MSTSRNHKLSTSSSSPSTTLSNSPQHVSSCTYNNIPTSATPSSKPSSPSLPFSRKISFPSTFKRQNSISKPTTLLNHEDYVTSSSQHSTSSSFASLDVLNNSAATGVNSNYSMKFGNSSFSSTSITSNESNGTSSSCPSNQIYSSSACKISPIEYDNPDTSSKYSDTSKGSADLSGKPHYEQLKHQHGVSQKKSSQLSPIHEGIVHQMYDYLQTSQQANSKLKNIPHKPRPTTKFSFSHRHDEEDEEEHDDMLDILSSTLPTKANLMKSNPSSKRVLGTIADDWKFKKSYTSSEDEEDSQHGDSASDEENMSKNSSSKSYQPTSEFQKLKKSNTTNAKNRWFKFKSNIDDEEEDDNSEHDDSASDNNNSDTTSSTTDDEEETSFNDKETISMPLTFDTSLQKDTDFNEDFPVVENSLMSLDNLDKREMLTLFLLQHVSRQYNPDPNFFISLLRRLHKEGYLTDTRFLDQKFLKQTCKHFMKDVVENWPIAFVDNSDHTVRTSPRAKTTESFSSSSSRLKHAGGLSRSESYHSFLSTAGHENMSKQPATLLTSLPLFDPLFFSPSRYKSDFHHKQRIGRGAFGVVFVCKHKIDGHYYAIKKIKFSFRDKSELKEVYGQVIREVRALAALDHPRIVRYNQAWFEPNRNGMHDDEIPHNTEFEDAEESIGTRTNHDRSVSANLQTSESSKNFEHTSRDNDFSSGFGTPKSPLSYDMDSKQIAKDYPNTISFESSESGNLVPTSQPTLGVGNIEYSYSSPPNNMSYLEFALEQKREPYDTHLLNTLRDMFNPKNQKFEMVLFIQMQLCNPHTLEDWLWSPERSQEKKLDHAEALNFFSQICDGIKHVHSRGVIHRDLKPSNIFLTSDNTIKIGDFGLAKYCLETLNHTRANAEQHDATTSTTDAPTPHRNNNHVNMNTSIISSYGAPMSPTHAIDHTVGVGTYFYASPEQLSHSQYNEKADIYSLGVILFELLHPFGTKSERAFVLKDLKNGIIPESMCTKFPEEMAIVKQCIDENPDKRPTAAEIFDRITLLTKKINIKKSIKSLNPPHLERKSSFGNSSSFITTDLLKEKNRVIEEQQKEIERLKQLLQQQQVSSSTSVTTVDKSVGDE</sequence>
<dbReference type="VEuPathDB" id="AmoebaDB:FDP41_008538"/>
<dbReference type="CDD" id="cd13996">
    <property type="entry name" value="STKc_EIF2AK"/>
    <property type="match status" value="1"/>
</dbReference>
<dbReference type="VEuPathDB" id="AmoebaDB:NF0073210"/>
<evidence type="ECO:0000259" key="14">
    <source>
        <dbReference type="PROSITE" id="PS50011"/>
    </source>
</evidence>
<dbReference type="GO" id="GO:0005634">
    <property type="term" value="C:nucleus"/>
    <property type="evidence" value="ECO:0007669"/>
    <property type="project" value="TreeGrafter"/>
</dbReference>
<organism evidence="15 16">
    <name type="scientific">Naegleria fowleri</name>
    <name type="common">Brain eating amoeba</name>
    <dbReference type="NCBI Taxonomy" id="5763"/>
    <lineage>
        <taxon>Eukaryota</taxon>
        <taxon>Discoba</taxon>
        <taxon>Heterolobosea</taxon>
        <taxon>Tetramitia</taxon>
        <taxon>Eutetramitia</taxon>
        <taxon>Vahlkampfiidae</taxon>
        <taxon>Naegleria</taxon>
    </lineage>
</organism>
<dbReference type="InterPro" id="IPR017441">
    <property type="entry name" value="Protein_kinase_ATP_BS"/>
</dbReference>
<evidence type="ECO:0000313" key="16">
    <source>
        <dbReference type="Proteomes" id="UP000444721"/>
    </source>
</evidence>
<feature type="compositionally biased region" description="Polar residues" evidence="13">
    <location>
        <begin position="676"/>
        <end position="686"/>
    </location>
</feature>
<evidence type="ECO:0000256" key="2">
    <source>
        <dbReference type="ARBA" id="ARBA00022527"/>
    </source>
</evidence>
<feature type="region of interest" description="Disordered" evidence="13">
    <location>
        <begin position="222"/>
        <end position="250"/>
    </location>
</feature>
<reference evidence="15 16" key="1">
    <citation type="journal article" date="2019" name="Sci. Rep.">
        <title>Nanopore sequencing improves the draft genome of the human pathogenic amoeba Naegleria fowleri.</title>
        <authorList>
            <person name="Liechti N."/>
            <person name="Schurch N."/>
            <person name="Bruggmann R."/>
            <person name="Wittwer M."/>
        </authorList>
    </citation>
    <scope>NUCLEOTIDE SEQUENCE [LARGE SCALE GENOMIC DNA]</scope>
    <source>
        <strain evidence="15 16">ATCC 30894</strain>
    </source>
</reference>
<evidence type="ECO:0000256" key="8">
    <source>
        <dbReference type="ARBA" id="ARBA00037982"/>
    </source>
</evidence>
<feature type="region of interest" description="Disordered" evidence="13">
    <location>
        <begin position="346"/>
        <end position="390"/>
    </location>
</feature>
<feature type="compositionally biased region" description="Polar residues" evidence="13">
    <location>
        <begin position="25"/>
        <end position="35"/>
    </location>
</feature>
<dbReference type="InterPro" id="IPR000719">
    <property type="entry name" value="Prot_kinase_dom"/>
</dbReference>
<comment type="similarity">
    <text evidence="8">Belongs to the protein kinase superfamily. Ser/Thr protein kinase family. GCN2 subfamily.</text>
</comment>
<dbReference type="OMA" id="FPEEMAI"/>
<evidence type="ECO:0000256" key="5">
    <source>
        <dbReference type="ARBA" id="ARBA00022777"/>
    </source>
</evidence>
<evidence type="ECO:0000256" key="7">
    <source>
        <dbReference type="ARBA" id="ARBA00023193"/>
    </source>
</evidence>
<accession>A0A6A5BFS0</accession>
<feature type="compositionally biased region" description="Polar residues" evidence="13">
    <location>
        <begin position="500"/>
        <end position="509"/>
    </location>
</feature>
<gene>
    <name evidence="15" type="ORF">FDP41_008538</name>
</gene>
<evidence type="ECO:0000256" key="9">
    <source>
        <dbReference type="ARBA" id="ARBA00048659"/>
    </source>
</evidence>
<comment type="caution">
    <text evidence="15">The sequence shown here is derived from an EMBL/GenBank/DDBJ whole genome shotgun (WGS) entry which is preliminary data.</text>
</comment>
<dbReference type="Proteomes" id="UP000444721">
    <property type="component" value="Unassembled WGS sequence"/>
</dbReference>
<dbReference type="GO" id="GO:0017148">
    <property type="term" value="P:negative regulation of translation"/>
    <property type="evidence" value="ECO:0007669"/>
    <property type="project" value="UniProtKB-KW"/>
</dbReference>
<dbReference type="FunFam" id="1.10.510.10:FF:001167">
    <property type="entry name" value="Uncharacterized protein"/>
    <property type="match status" value="1"/>
</dbReference>
<protein>
    <recommendedName>
        <fullName evidence="1">non-specific serine/threonine protein kinase</fullName>
        <ecNumber evidence="1">2.7.11.1</ecNumber>
    </recommendedName>
</protein>
<feature type="binding site" evidence="11">
    <location>
        <position position="600"/>
    </location>
    <ligand>
        <name>ATP</name>
        <dbReference type="ChEBI" id="CHEBI:30616"/>
    </ligand>
</feature>
<feature type="region of interest" description="Disordered" evidence="13">
    <location>
        <begin position="500"/>
        <end position="523"/>
    </location>
</feature>
<dbReference type="EMBL" id="VFQX01000061">
    <property type="protein sequence ID" value="KAF0973331.1"/>
    <property type="molecule type" value="Genomic_DNA"/>
</dbReference>
<name>A0A6A5BFS0_NAEFO</name>
<dbReference type="GeneID" id="68115756"/>
<dbReference type="EC" id="2.7.11.1" evidence="1"/>
<dbReference type="SMART" id="SM00220">
    <property type="entry name" value="S_TKc"/>
    <property type="match status" value="1"/>
</dbReference>
<dbReference type="Pfam" id="PF00069">
    <property type="entry name" value="Pkinase"/>
    <property type="match status" value="3"/>
</dbReference>
<dbReference type="InterPro" id="IPR011009">
    <property type="entry name" value="Kinase-like_dom_sf"/>
</dbReference>
<keyword evidence="5" id="KW-0418">Kinase</keyword>
<dbReference type="AlphaFoldDB" id="A0A6A5BFS0"/>
<evidence type="ECO:0000313" key="15">
    <source>
        <dbReference type="EMBL" id="KAF0973331.1"/>
    </source>
</evidence>
<keyword evidence="7" id="KW-0652">Protein synthesis inhibitor</keyword>
<evidence type="ECO:0000256" key="6">
    <source>
        <dbReference type="ARBA" id="ARBA00022840"/>
    </source>
</evidence>
<proteinExistence type="inferred from homology"/>
<feature type="region of interest" description="Disordered" evidence="13">
    <location>
        <begin position="290"/>
        <end position="332"/>
    </location>
</feature>
<dbReference type="OrthoDB" id="341578at2759"/>
<feature type="region of interest" description="Disordered" evidence="13">
    <location>
        <begin position="154"/>
        <end position="177"/>
    </location>
</feature>
<comment type="catalytic activity">
    <reaction evidence="9">
        <text>L-threonyl-[protein] + ATP = O-phospho-L-threonyl-[protein] + ADP + H(+)</text>
        <dbReference type="Rhea" id="RHEA:46608"/>
        <dbReference type="Rhea" id="RHEA-COMP:11060"/>
        <dbReference type="Rhea" id="RHEA-COMP:11605"/>
        <dbReference type="ChEBI" id="CHEBI:15378"/>
        <dbReference type="ChEBI" id="CHEBI:30013"/>
        <dbReference type="ChEBI" id="CHEBI:30616"/>
        <dbReference type="ChEBI" id="CHEBI:61977"/>
        <dbReference type="ChEBI" id="CHEBI:456216"/>
        <dbReference type="EC" id="2.7.11.1"/>
    </reaction>
    <physiologicalReaction direction="left-to-right" evidence="9">
        <dbReference type="Rhea" id="RHEA:46609"/>
    </physiologicalReaction>
</comment>
<evidence type="ECO:0000256" key="11">
    <source>
        <dbReference type="PROSITE-ProRule" id="PRU10141"/>
    </source>
</evidence>
<evidence type="ECO:0000256" key="13">
    <source>
        <dbReference type="SAM" id="MobiDB-lite"/>
    </source>
</evidence>
<dbReference type="PROSITE" id="PS50011">
    <property type="entry name" value="PROTEIN_KINASE_DOM"/>
    <property type="match status" value="1"/>
</dbReference>
<dbReference type="InterPro" id="IPR050339">
    <property type="entry name" value="CC_SR_Kinase"/>
</dbReference>
<dbReference type="GO" id="GO:0005524">
    <property type="term" value="F:ATP binding"/>
    <property type="evidence" value="ECO:0007669"/>
    <property type="project" value="UniProtKB-UniRule"/>
</dbReference>
<evidence type="ECO:0000256" key="4">
    <source>
        <dbReference type="ARBA" id="ARBA00022741"/>
    </source>
</evidence>
<evidence type="ECO:0000256" key="10">
    <source>
        <dbReference type="ARBA" id="ARBA00048977"/>
    </source>
</evidence>
<evidence type="ECO:0000256" key="3">
    <source>
        <dbReference type="ARBA" id="ARBA00022679"/>
    </source>
</evidence>
<keyword evidence="16" id="KW-1185">Reference proteome</keyword>
<keyword evidence="4 11" id="KW-0547">Nucleotide-binding</keyword>
<dbReference type="Gene3D" id="3.30.200.20">
    <property type="entry name" value="Phosphorylase Kinase, domain 1"/>
    <property type="match status" value="1"/>
</dbReference>
<feature type="coiled-coil region" evidence="12">
    <location>
        <begin position="1065"/>
        <end position="1092"/>
    </location>
</feature>
<dbReference type="Gene3D" id="1.10.510.10">
    <property type="entry name" value="Transferase(Phosphotransferase) domain 1"/>
    <property type="match status" value="1"/>
</dbReference>
<feature type="compositionally biased region" description="Low complexity" evidence="13">
    <location>
        <begin position="9"/>
        <end position="24"/>
    </location>
</feature>
<dbReference type="RefSeq" id="XP_044558044.1">
    <property type="nucleotide sequence ID" value="XM_044712402.1"/>
</dbReference>
<evidence type="ECO:0000256" key="1">
    <source>
        <dbReference type="ARBA" id="ARBA00012513"/>
    </source>
</evidence>
<dbReference type="SUPFAM" id="SSF56112">
    <property type="entry name" value="Protein kinase-like (PK-like)"/>
    <property type="match status" value="1"/>
</dbReference>